<feature type="compositionally biased region" description="Basic and acidic residues" evidence="1">
    <location>
        <begin position="158"/>
        <end position="175"/>
    </location>
</feature>
<feature type="compositionally biased region" description="Low complexity" evidence="1">
    <location>
        <begin position="538"/>
        <end position="548"/>
    </location>
</feature>
<protein>
    <submittedName>
        <fullName evidence="2">Uncharacterized protein</fullName>
    </submittedName>
</protein>
<feature type="region of interest" description="Disordered" evidence="1">
    <location>
        <begin position="454"/>
        <end position="550"/>
    </location>
</feature>
<feature type="compositionally biased region" description="Low complexity" evidence="1">
    <location>
        <begin position="492"/>
        <end position="508"/>
    </location>
</feature>
<feature type="compositionally biased region" description="Low complexity" evidence="1">
    <location>
        <begin position="148"/>
        <end position="157"/>
    </location>
</feature>
<feature type="region of interest" description="Disordered" evidence="1">
    <location>
        <begin position="96"/>
        <end position="237"/>
    </location>
</feature>
<dbReference type="Proteomes" id="UP001498398">
    <property type="component" value="Unassembled WGS sequence"/>
</dbReference>
<proteinExistence type="predicted"/>
<reference evidence="2 3" key="1">
    <citation type="submission" date="2024-01" db="EMBL/GenBank/DDBJ databases">
        <title>A draft genome for the cacao thread blight pathogen Marasmiellus scandens.</title>
        <authorList>
            <person name="Baruah I.K."/>
            <person name="Leung J."/>
            <person name="Bukari Y."/>
            <person name="Amoako-Attah I."/>
            <person name="Meinhardt L.W."/>
            <person name="Bailey B.A."/>
            <person name="Cohen S.P."/>
        </authorList>
    </citation>
    <scope>NUCLEOTIDE SEQUENCE [LARGE SCALE GENOMIC DNA]</scope>
    <source>
        <strain evidence="2 3">GH-19</strain>
    </source>
</reference>
<feature type="compositionally biased region" description="Polar residues" evidence="1">
    <location>
        <begin position="349"/>
        <end position="381"/>
    </location>
</feature>
<keyword evidence="3" id="KW-1185">Reference proteome</keyword>
<accession>A0ABR1JPQ2</accession>
<feature type="compositionally biased region" description="Low complexity" evidence="1">
    <location>
        <begin position="469"/>
        <end position="481"/>
    </location>
</feature>
<feature type="region of interest" description="Disordered" evidence="1">
    <location>
        <begin position="348"/>
        <end position="392"/>
    </location>
</feature>
<feature type="compositionally biased region" description="Polar residues" evidence="1">
    <location>
        <begin position="224"/>
        <end position="233"/>
    </location>
</feature>
<feature type="region of interest" description="Disordered" evidence="1">
    <location>
        <begin position="408"/>
        <end position="431"/>
    </location>
</feature>
<organism evidence="2 3">
    <name type="scientific">Marasmiellus scandens</name>
    <dbReference type="NCBI Taxonomy" id="2682957"/>
    <lineage>
        <taxon>Eukaryota</taxon>
        <taxon>Fungi</taxon>
        <taxon>Dikarya</taxon>
        <taxon>Basidiomycota</taxon>
        <taxon>Agaricomycotina</taxon>
        <taxon>Agaricomycetes</taxon>
        <taxon>Agaricomycetidae</taxon>
        <taxon>Agaricales</taxon>
        <taxon>Marasmiineae</taxon>
        <taxon>Omphalotaceae</taxon>
        <taxon>Marasmiellus</taxon>
    </lineage>
</organism>
<sequence>MAEVFIRSKHLLTGDSNATYIKSTKRRADGDSMPLPPLSPFSNRCNSADPFESPGCLDPPLSSTSLPQILVPRRIKSLCTIPITIRIPRAASLAHLPTSPKFNAPTAEDGNETDIQWKDKTGSLSSKSSKRSSSKDSSLYSHSRKHSVSSQNSSQTSHSEHCIKQYSEGHEESHRYIQHSSPSLPLSGDMPRSGLLEPVPFSTGKPLASPSYRRAGHTDKSLPSFHSPQSSPSGEPDWTLGIGETLYSSATKKLMFRVKSLEEDIMRMKRDSKRGRVTSADFPPVPPLPPLPLSPTRIEAPPVVRHTESSSVTSANFPRVPILPPLPPTPTRTEILEEGIRNKTLCYASANSPSSSRQGPRKTTSTTRLSRPKPSTSSVSFPSLPATPKSADAARSLLRLSEALKELKERGRSTSLVPSLPPLPKNPSLAEELGLSMGSDCEALEQNRLSACRSAPTSPLIQNPRFTVPSSPLRSSRQSPLRSKRGYRSSKAKGPPSSPSSPSASLHLPPVPNGIIRSKRPKPLVLPGQDLASPYHDSSVSASPNTSSTDCFTRCRCACLV</sequence>
<gene>
    <name evidence="2" type="ORF">VKT23_005942</name>
</gene>
<name>A0ABR1JPQ2_9AGAR</name>
<feature type="compositionally biased region" description="Basic residues" evidence="1">
    <location>
        <begin position="482"/>
        <end position="491"/>
    </location>
</feature>
<feature type="compositionally biased region" description="Polar residues" evidence="1">
    <location>
        <begin position="455"/>
        <end position="465"/>
    </location>
</feature>
<feature type="region of interest" description="Disordered" evidence="1">
    <location>
        <begin position="272"/>
        <end position="296"/>
    </location>
</feature>
<evidence type="ECO:0000313" key="3">
    <source>
        <dbReference type="Proteomes" id="UP001498398"/>
    </source>
</evidence>
<evidence type="ECO:0000256" key="1">
    <source>
        <dbReference type="SAM" id="MobiDB-lite"/>
    </source>
</evidence>
<evidence type="ECO:0000313" key="2">
    <source>
        <dbReference type="EMBL" id="KAK7464736.1"/>
    </source>
</evidence>
<comment type="caution">
    <text evidence="2">The sequence shown here is derived from an EMBL/GenBank/DDBJ whole genome shotgun (WGS) entry which is preliminary data.</text>
</comment>
<dbReference type="EMBL" id="JBANRG010000007">
    <property type="protein sequence ID" value="KAK7464736.1"/>
    <property type="molecule type" value="Genomic_DNA"/>
</dbReference>
<feature type="compositionally biased region" description="Pro residues" evidence="1">
    <location>
        <begin position="283"/>
        <end position="293"/>
    </location>
</feature>